<dbReference type="SUPFAM" id="SSF54534">
    <property type="entry name" value="FKBP-like"/>
    <property type="match status" value="1"/>
</dbReference>
<comment type="caution">
    <text evidence="2">The sequence shown here is derived from an EMBL/GenBank/DDBJ whole genome shotgun (WGS) entry which is preliminary data.</text>
</comment>
<dbReference type="Pfam" id="PF01272">
    <property type="entry name" value="GreA_GreB"/>
    <property type="match status" value="1"/>
</dbReference>
<evidence type="ECO:0000313" key="3">
    <source>
        <dbReference type="Proteomes" id="UP000253410"/>
    </source>
</evidence>
<keyword evidence="3" id="KW-1185">Reference proteome</keyword>
<name>A0A365Y2U1_9BACT</name>
<dbReference type="GO" id="GO:0032784">
    <property type="term" value="P:regulation of DNA-templated transcription elongation"/>
    <property type="evidence" value="ECO:0007669"/>
    <property type="project" value="InterPro"/>
</dbReference>
<evidence type="ECO:0000313" key="2">
    <source>
        <dbReference type="EMBL" id="RBL92917.1"/>
    </source>
</evidence>
<protein>
    <recommendedName>
        <fullName evidence="1">Transcription elongation factor GreA/GreB C-terminal domain-containing protein</fullName>
    </recommendedName>
</protein>
<dbReference type="InterPro" id="IPR001437">
    <property type="entry name" value="Tscrpt_elong_fac_GreA/B_C"/>
</dbReference>
<feature type="domain" description="Transcription elongation factor GreA/GreB C-terminal" evidence="1">
    <location>
        <begin position="61"/>
        <end position="130"/>
    </location>
</feature>
<dbReference type="RefSeq" id="WP_113615514.1">
    <property type="nucleotide sequence ID" value="NZ_QFFJ01000001.1"/>
</dbReference>
<accession>A0A365Y2U1</accession>
<proteinExistence type="predicted"/>
<dbReference type="GO" id="GO:0003677">
    <property type="term" value="F:DNA binding"/>
    <property type="evidence" value="ECO:0007669"/>
    <property type="project" value="InterPro"/>
</dbReference>
<organism evidence="2 3">
    <name type="scientific">Chitinophaga flava</name>
    <dbReference type="NCBI Taxonomy" id="2259036"/>
    <lineage>
        <taxon>Bacteria</taxon>
        <taxon>Pseudomonadati</taxon>
        <taxon>Bacteroidota</taxon>
        <taxon>Chitinophagia</taxon>
        <taxon>Chitinophagales</taxon>
        <taxon>Chitinophagaceae</taxon>
        <taxon>Chitinophaga</taxon>
    </lineage>
</organism>
<dbReference type="InterPro" id="IPR036953">
    <property type="entry name" value="GreA/GreB_C_sf"/>
</dbReference>
<dbReference type="Gene3D" id="3.10.50.30">
    <property type="entry name" value="Transcription elongation factor, GreA/GreB, C-terminal domain"/>
    <property type="match status" value="1"/>
</dbReference>
<dbReference type="Proteomes" id="UP000253410">
    <property type="component" value="Unassembled WGS sequence"/>
</dbReference>
<evidence type="ECO:0000259" key="1">
    <source>
        <dbReference type="Pfam" id="PF01272"/>
    </source>
</evidence>
<dbReference type="AlphaFoldDB" id="A0A365Y2U1"/>
<reference evidence="2 3" key="1">
    <citation type="submission" date="2018-05" db="EMBL/GenBank/DDBJ databases">
        <title>Chitinophaga sp. K3CV102501T nov., isolated from isolated from a monsoon evergreen broad-leaved forest soil.</title>
        <authorList>
            <person name="Lv Y."/>
        </authorList>
    </citation>
    <scope>NUCLEOTIDE SEQUENCE [LARGE SCALE GENOMIC DNA]</scope>
    <source>
        <strain evidence="2 3">GDMCC 1.1325</strain>
    </source>
</reference>
<dbReference type="OrthoDB" id="672403at2"/>
<sequence length="135" mass="15146">MTTANKTSLLLLKKDYELLLDHLKKSTPELMYDQHLQQAQLEKINGASILGTEEFPNSVSRLYSTVIIRDTVNRINLEYKLVPPGDADEHDGSISALSLFGLALMGLQEGESFTWQLSGRKKYYAVVAVRNNAFV</sequence>
<dbReference type="EMBL" id="QFFJ01000001">
    <property type="protein sequence ID" value="RBL92917.1"/>
    <property type="molecule type" value="Genomic_DNA"/>
</dbReference>
<gene>
    <name evidence="2" type="ORF">DF182_10175</name>
</gene>